<dbReference type="InterPro" id="IPR003439">
    <property type="entry name" value="ABC_transporter-like_ATP-bd"/>
</dbReference>
<dbReference type="PANTHER" id="PTHR43117:SF4">
    <property type="entry name" value="OSMOPROTECTANT IMPORT ATP-BINDING PROTEIN OSMV"/>
    <property type="match status" value="1"/>
</dbReference>
<accession>A0A2P8H9N1</accession>
<evidence type="ECO:0000256" key="7">
    <source>
        <dbReference type="ARBA" id="ARBA00066388"/>
    </source>
</evidence>
<dbReference type="GO" id="GO:0015418">
    <property type="term" value="F:ABC-type quaternary ammonium compound transporting activity"/>
    <property type="evidence" value="ECO:0007669"/>
    <property type="project" value="UniProtKB-EC"/>
</dbReference>
<name>A0A2P8H9N1_9BACI</name>
<evidence type="ECO:0000256" key="5">
    <source>
        <dbReference type="ARBA" id="ARBA00052482"/>
    </source>
</evidence>
<proteinExistence type="inferred from homology"/>
<dbReference type="RefSeq" id="WP_106589471.1">
    <property type="nucleotide sequence ID" value="NZ_PYAV01000012.1"/>
</dbReference>
<dbReference type="SUPFAM" id="SSF54631">
    <property type="entry name" value="CBS-domain pair"/>
    <property type="match status" value="1"/>
</dbReference>
<dbReference type="PANTHER" id="PTHR43117">
    <property type="entry name" value="OSMOPROTECTANT IMPORT ATP-BINDING PROTEIN OSMV"/>
    <property type="match status" value="1"/>
</dbReference>
<dbReference type="InterPro" id="IPR046342">
    <property type="entry name" value="CBS_dom_sf"/>
</dbReference>
<dbReference type="Gene3D" id="3.40.50.300">
    <property type="entry name" value="P-loop containing nucleotide triphosphate hydrolases"/>
    <property type="match status" value="1"/>
</dbReference>
<comment type="similarity">
    <text evidence="1">Belongs to the ABC transporter superfamily.</text>
</comment>
<dbReference type="Gene3D" id="3.10.580.10">
    <property type="entry name" value="CBS-domain"/>
    <property type="match status" value="1"/>
</dbReference>
<dbReference type="InterPro" id="IPR017871">
    <property type="entry name" value="ABC_transporter-like_CS"/>
</dbReference>
<dbReference type="EMBL" id="PYAV01000012">
    <property type="protein sequence ID" value="PSL42932.1"/>
    <property type="molecule type" value="Genomic_DNA"/>
</dbReference>
<evidence type="ECO:0000256" key="3">
    <source>
        <dbReference type="ARBA" id="ARBA00022741"/>
    </source>
</evidence>
<sequence>MIELQGVGKTYRDGTQAVKPLDLTIETGETVVLIGPSGCGKTTTLKMMNRLIEPSEGQVVKDGEPVQQLSVQMLRWNMGYVLQQIGLFPTMTIAENIAVVPEMKKWSAARISSRIDELLEMVGLTPATYRDRMPHELSGGQQQRVGVVRALAGDPDVLLMDEPFSALDPISRQQLREDLKSLQARIQKTMIFVTHDMDEALTLGHRIALMNEGKIVQLGTPQELLQQPADEFVRTFIGDRRAHRDLAVAEVLKSESRWLTVENSVKTVVPALAEAPPLSPSASLQEAAEILRSTDAPAVPVIEAGELLGTISFEDIAVYVLGGEA</sequence>
<keyword evidence="3" id="KW-0547">Nucleotide-binding</keyword>
<dbReference type="InterPro" id="IPR027417">
    <property type="entry name" value="P-loop_NTPase"/>
</dbReference>
<protein>
    <recommendedName>
        <fullName evidence="8">Carnitine transport ATP-binding protein OpuCA</fullName>
        <ecNumber evidence="7">7.6.2.9</ecNumber>
    </recommendedName>
</protein>
<evidence type="ECO:0000256" key="6">
    <source>
        <dbReference type="ARBA" id="ARBA00063934"/>
    </source>
</evidence>
<keyword evidence="4 12" id="KW-0067">ATP-binding</keyword>
<evidence type="ECO:0000256" key="1">
    <source>
        <dbReference type="ARBA" id="ARBA00005417"/>
    </source>
</evidence>
<dbReference type="InterPro" id="IPR003593">
    <property type="entry name" value="AAA+_ATPase"/>
</dbReference>
<dbReference type="SUPFAM" id="SSF52540">
    <property type="entry name" value="P-loop containing nucleoside triphosphate hydrolases"/>
    <property type="match status" value="1"/>
</dbReference>
<dbReference type="Pfam" id="PF00005">
    <property type="entry name" value="ABC_tran"/>
    <property type="match status" value="1"/>
</dbReference>
<dbReference type="InterPro" id="IPR000644">
    <property type="entry name" value="CBS_dom"/>
</dbReference>
<feature type="domain" description="ABC transporter" evidence="10">
    <location>
        <begin position="2"/>
        <end position="237"/>
    </location>
</feature>
<reference evidence="12 13" key="1">
    <citation type="submission" date="2018-03" db="EMBL/GenBank/DDBJ databases">
        <title>Genomic Encyclopedia of Type Strains, Phase III (KMG-III): the genomes of soil and plant-associated and newly described type strains.</title>
        <authorList>
            <person name="Whitman W."/>
        </authorList>
    </citation>
    <scope>NUCLEOTIDE SEQUENCE [LARGE SCALE GENOMIC DNA]</scope>
    <source>
        <strain evidence="12 13">CGMCC 1.07653</strain>
    </source>
</reference>
<comment type="catalytic activity">
    <reaction evidence="5">
        <text>a quaternary ammonium(out) + ATP + H2O = a quaternary ammonium(in) + ADP + phosphate + H(+)</text>
        <dbReference type="Rhea" id="RHEA:11036"/>
        <dbReference type="ChEBI" id="CHEBI:15377"/>
        <dbReference type="ChEBI" id="CHEBI:15378"/>
        <dbReference type="ChEBI" id="CHEBI:30616"/>
        <dbReference type="ChEBI" id="CHEBI:35267"/>
        <dbReference type="ChEBI" id="CHEBI:43474"/>
        <dbReference type="ChEBI" id="CHEBI:456216"/>
        <dbReference type="EC" id="7.6.2.9"/>
    </reaction>
</comment>
<dbReference type="Pfam" id="PF00571">
    <property type="entry name" value="CBS"/>
    <property type="match status" value="1"/>
</dbReference>
<dbReference type="EC" id="7.6.2.9" evidence="7"/>
<dbReference type="SMART" id="SM00382">
    <property type="entry name" value="AAA"/>
    <property type="match status" value="1"/>
</dbReference>
<dbReference type="PROSITE" id="PS51371">
    <property type="entry name" value="CBS"/>
    <property type="match status" value="1"/>
</dbReference>
<dbReference type="GO" id="GO:0005524">
    <property type="term" value="F:ATP binding"/>
    <property type="evidence" value="ECO:0007669"/>
    <property type="project" value="UniProtKB-KW"/>
</dbReference>
<dbReference type="OrthoDB" id="9802264at2"/>
<organism evidence="12 13">
    <name type="scientific">Salsuginibacillus halophilus</name>
    <dbReference type="NCBI Taxonomy" id="517424"/>
    <lineage>
        <taxon>Bacteria</taxon>
        <taxon>Bacillati</taxon>
        <taxon>Bacillota</taxon>
        <taxon>Bacilli</taxon>
        <taxon>Bacillales</taxon>
        <taxon>Bacillaceae</taxon>
        <taxon>Salsuginibacillus</taxon>
    </lineage>
</organism>
<evidence type="ECO:0000259" key="11">
    <source>
        <dbReference type="PROSITE" id="PS51371"/>
    </source>
</evidence>
<gene>
    <name evidence="12" type="ORF">B0H94_11215</name>
</gene>
<keyword evidence="2" id="KW-0813">Transport</keyword>
<comment type="subunit">
    <text evidence="6">The complex is composed of two ATP-binding proteins (OpuCA), two transmembrane proteins (OpuCB and OpuCD) and a solute-binding protein (OpuCC).</text>
</comment>
<evidence type="ECO:0000313" key="13">
    <source>
        <dbReference type="Proteomes" id="UP000242310"/>
    </source>
</evidence>
<feature type="domain" description="CBS" evidence="11">
    <location>
        <begin position="268"/>
        <end position="325"/>
    </location>
</feature>
<comment type="caution">
    <text evidence="12">The sequence shown here is derived from an EMBL/GenBank/DDBJ whole genome shotgun (WGS) entry which is preliminary data.</text>
</comment>
<dbReference type="Proteomes" id="UP000242310">
    <property type="component" value="Unassembled WGS sequence"/>
</dbReference>
<dbReference type="PROSITE" id="PS50893">
    <property type="entry name" value="ABC_TRANSPORTER_2"/>
    <property type="match status" value="1"/>
</dbReference>
<evidence type="ECO:0000259" key="10">
    <source>
        <dbReference type="PROSITE" id="PS50893"/>
    </source>
</evidence>
<evidence type="ECO:0000256" key="4">
    <source>
        <dbReference type="ARBA" id="ARBA00022840"/>
    </source>
</evidence>
<dbReference type="PROSITE" id="PS00211">
    <property type="entry name" value="ABC_TRANSPORTER_1"/>
    <property type="match status" value="1"/>
</dbReference>
<dbReference type="FunFam" id="3.40.50.300:FF:000425">
    <property type="entry name" value="Probable ABC transporter, ATP-binding subunit"/>
    <property type="match status" value="1"/>
</dbReference>
<evidence type="ECO:0000256" key="8">
    <source>
        <dbReference type="ARBA" id="ARBA00070305"/>
    </source>
</evidence>
<keyword evidence="13" id="KW-1185">Reference proteome</keyword>
<dbReference type="GO" id="GO:0016887">
    <property type="term" value="F:ATP hydrolysis activity"/>
    <property type="evidence" value="ECO:0007669"/>
    <property type="project" value="InterPro"/>
</dbReference>
<evidence type="ECO:0000256" key="9">
    <source>
        <dbReference type="PROSITE-ProRule" id="PRU00703"/>
    </source>
</evidence>
<evidence type="ECO:0000256" key="2">
    <source>
        <dbReference type="ARBA" id="ARBA00022448"/>
    </source>
</evidence>
<keyword evidence="9" id="KW-0129">CBS domain</keyword>
<evidence type="ECO:0000313" key="12">
    <source>
        <dbReference type="EMBL" id="PSL42932.1"/>
    </source>
</evidence>
<dbReference type="AlphaFoldDB" id="A0A2P8H9N1"/>